<name>A0A8X6NDL2_NEPPI</name>
<sequence length="104" mass="12351">MNLDKTKNMELTRNIAQSDENSLRPATPIIIVDSQNNCEIRQNLGNIIRKYSNLTRDLCVYIRILETDTAFILDDLVYTEHCERYFQYSNYRTEMEDKFKSFPS</sequence>
<dbReference type="AlphaFoldDB" id="A0A8X6NDL2"/>
<keyword evidence="2" id="KW-1185">Reference proteome</keyword>
<dbReference type="Proteomes" id="UP000887013">
    <property type="component" value="Unassembled WGS sequence"/>
</dbReference>
<comment type="caution">
    <text evidence="1">The sequence shown here is derived from an EMBL/GenBank/DDBJ whole genome shotgun (WGS) entry which is preliminary data.</text>
</comment>
<evidence type="ECO:0000313" key="1">
    <source>
        <dbReference type="EMBL" id="GFT07652.1"/>
    </source>
</evidence>
<proteinExistence type="predicted"/>
<evidence type="ECO:0000313" key="2">
    <source>
        <dbReference type="Proteomes" id="UP000887013"/>
    </source>
</evidence>
<reference evidence="1" key="1">
    <citation type="submission" date="2020-08" db="EMBL/GenBank/DDBJ databases">
        <title>Multicomponent nature underlies the extraordinary mechanical properties of spider dragline silk.</title>
        <authorList>
            <person name="Kono N."/>
            <person name="Nakamura H."/>
            <person name="Mori M."/>
            <person name="Yoshida Y."/>
            <person name="Ohtoshi R."/>
            <person name="Malay A.D."/>
            <person name="Moran D.A.P."/>
            <person name="Tomita M."/>
            <person name="Numata K."/>
            <person name="Arakawa K."/>
        </authorList>
    </citation>
    <scope>NUCLEOTIDE SEQUENCE</scope>
</reference>
<gene>
    <name evidence="1" type="ORF">NPIL_214271</name>
</gene>
<protein>
    <submittedName>
        <fullName evidence="1">Uncharacterized protein</fullName>
    </submittedName>
</protein>
<dbReference type="EMBL" id="BMAW01008231">
    <property type="protein sequence ID" value="GFT07652.1"/>
    <property type="molecule type" value="Genomic_DNA"/>
</dbReference>
<accession>A0A8X6NDL2</accession>
<organism evidence="1 2">
    <name type="scientific">Nephila pilipes</name>
    <name type="common">Giant wood spider</name>
    <name type="synonym">Nephila maculata</name>
    <dbReference type="NCBI Taxonomy" id="299642"/>
    <lineage>
        <taxon>Eukaryota</taxon>
        <taxon>Metazoa</taxon>
        <taxon>Ecdysozoa</taxon>
        <taxon>Arthropoda</taxon>
        <taxon>Chelicerata</taxon>
        <taxon>Arachnida</taxon>
        <taxon>Araneae</taxon>
        <taxon>Araneomorphae</taxon>
        <taxon>Entelegynae</taxon>
        <taxon>Araneoidea</taxon>
        <taxon>Nephilidae</taxon>
        <taxon>Nephila</taxon>
    </lineage>
</organism>